<sequence>MLEKLDILEQKILGLIELVAKLKKHNEELAAKLKEKEEEVNGLRQEMESLLGEKEQVKQKVAHLIECVEAF</sequence>
<dbReference type="GO" id="GO:0043093">
    <property type="term" value="P:FtsZ-dependent cytokinesis"/>
    <property type="evidence" value="ECO:0007669"/>
    <property type="project" value="InterPro"/>
</dbReference>
<feature type="coiled-coil region" evidence="2">
    <location>
        <begin position="15"/>
        <end position="60"/>
    </location>
</feature>
<dbReference type="AlphaFoldDB" id="A0A485M1M5"/>
<keyword evidence="1 2" id="KW-0175">Coiled coil</keyword>
<evidence type="ECO:0008006" key="4">
    <source>
        <dbReference type="Google" id="ProtNLM"/>
    </source>
</evidence>
<evidence type="ECO:0000256" key="2">
    <source>
        <dbReference type="SAM" id="Coils"/>
    </source>
</evidence>
<evidence type="ECO:0000256" key="1">
    <source>
        <dbReference type="ARBA" id="ARBA00023054"/>
    </source>
</evidence>
<dbReference type="Gene3D" id="1.20.5.340">
    <property type="match status" value="1"/>
</dbReference>
<gene>
    <name evidence="3" type="ORF">SCFA_420056</name>
</gene>
<organism evidence="3">
    <name type="scientific">anaerobic digester metagenome</name>
    <dbReference type="NCBI Taxonomy" id="1263854"/>
    <lineage>
        <taxon>unclassified sequences</taxon>
        <taxon>metagenomes</taxon>
        <taxon>ecological metagenomes</taxon>
    </lineage>
</organism>
<dbReference type="InterPro" id="IPR009252">
    <property type="entry name" value="Cell_div_ZapB"/>
</dbReference>
<dbReference type="EMBL" id="CAADRM010000106">
    <property type="protein sequence ID" value="VFU15587.1"/>
    <property type="molecule type" value="Genomic_DNA"/>
</dbReference>
<reference evidence="3" key="1">
    <citation type="submission" date="2019-03" db="EMBL/GenBank/DDBJ databases">
        <authorList>
            <person name="Hao L."/>
        </authorList>
    </citation>
    <scope>NUCLEOTIDE SEQUENCE</scope>
</reference>
<dbReference type="GO" id="GO:0005737">
    <property type="term" value="C:cytoplasm"/>
    <property type="evidence" value="ECO:0007669"/>
    <property type="project" value="InterPro"/>
</dbReference>
<dbReference type="Pfam" id="PF06005">
    <property type="entry name" value="ZapB"/>
    <property type="match status" value="1"/>
</dbReference>
<name>A0A485M1M5_9ZZZZ</name>
<accession>A0A485M1M5</accession>
<proteinExistence type="predicted"/>
<evidence type="ECO:0000313" key="3">
    <source>
        <dbReference type="EMBL" id="VFU15587.1"/>
    </source>
</evidence>
<protein>
    <recommendedName>
        <fullName evidence="4">Cell division protein ZapB</fullName>
    </recommendedName>
</protein>
<dbReference type="GO" id="GO:0090529">
    <property type="term" value="P:cell septum assembly"/>
    <property type="evidence" value="ECO:0007669"/>
    <property type="project" value="InterPro"/>
</dbReference>